<comment type="caution">
    <text evidence="4">The sequence shown here is derived from an EMBL/GenBank/DDBJ whole genome shotgun (WGS) entry which is preliminary data.</text>
</comment>
<dbReference type="InterPro" id="IPR029479">
    <property type="entry name" value="Nitroreductase"/>
</dbReference>
<evidence type="ECO:0000256" key="1">
    <source>
        <dbReference type="ARBA" id="ARBA00007118"/>
    </source>
</evidence>
<evidence type="ECO:0000313" key="4">
    <source>
        <dbReference type="EMBL" id="CDL90299.1"/>
    </source>
</evidence>
<accession>W6N545</accession>
<dbReference type="PANTHER" id="PTHR43673:SF10">
    <property type="entry name" value="NADH DEHYDROGENASE_NAD(P)H NITROREDUCTASE XCC3605-RELATED"/>
    <property type="match status" value="1"/>
</dbReference>
<protein>
    <submittedName>
        <fullName evidence="4">Nitroreductase family protein</fullName>
    </submittedName>
</protein>
<feature type="domain" description="Nitroreductase" evidence="3">
    <location>
        <begin position="5"/>
        <end position="57"/>
    </location>
</feature>
<dbReference type="Pfam" id="PF00881">
    <property type="entry name" value="Nitroreductase"/>
    <property type="match status" value="2"/>
</dbReference>
<dbReference type="EMBL" id="CBXI010000005">
    <property type="protein sequence ID" value="CDL90299.1"/>
    <property type="molecule type" value="Genomic_DNA"/>
</dbReference>
<evidence type="ECO:0000259" key="3">
    <source>
        <dbReference type="Pfam" id="PF00881"/>
    </source>
</evidence>
<dbReference type="SUPFAM" id="SSF55469">
    <property type="entry name" value="FMN-dependent nitroreductase-like"/>
    <property type="match status" value="1"/>
</dbReference>
<dbReference type="Proteomes" id="UP000019482">
    <property type="component" value="Unassembled WGS sequence"/>
</dbReference>
<dbReference type="InterPro" id="IPR000415">
    <property type="entry name" value="Nitroreductase-like"/>
</dbReference>
<dbReference type="GeneID" id="29418024"/>
<evidence type="ECO:0000313" key="5">
    <source>
        <dbReference type="Proteomes" id="UP000019482"/>
    </source>
</evidence>
<evidence type="ECO:0000256" key="2">
    <source>
        <dbReference type="ARBA" id="ARBA00023002"/>
    </source>
</evidence>
<reference evidence="4 5" key="1">
    <citation type="journal article" date="2015" name="Genome Announc.">
        <title>Draft Genome Sequence of Clostridium tyrobutyricum Strain DIVETGP, Isolated from Cow's Milk for Grana Padano Production.</title>
        <authorList>
            <person name="Soggiu A."/>
            <person name="Piras C."/>
            <person name="Gaiarsa S."/>
            <person name="Sassera D."/>
            <person name="Roncada P."/>
            <person name="Bendixen E."/>
            <person name="Brasca M."/>
            <person name="Bonizzi L."/>
        </authorList>
    </citation>
    <scope>NUCLEOTIDE SEQUENCE [LARGE SCALE GENOMIC DNA]</scope>
    <source>
        <strain evidence="4 5">DIVETGP</strain>
    </source>
</reference>
<name>W6N545_CLOTY</name>
<gene>
    <name evidence="4" type="ORF">CTDIVETGP_0369</name>
</gene>
<dbReference type="Gene3D" id="3.40.109.10">
    <property type="entry name" value="NADH Oxidase"/>
    <property type="match status" value="1"/>
</dbReference>
<dbReference type="AlphaFoldDB" id="W6N545"/>
<dbReference type="OrthoDB" id="9812105at2"/>
<proteinExistence type="inferred from homology"/>
<dbReference type="GO" id="GO:0016491">
    <property type="term" value="F:oxidoreductase activity"/>
    <property type="evidence" value="ECO:0007669"/>
    <property type="project" value="UniProtKB-KW"/>
</dbReference>
<keyword evidence="2" id="KW-0560">Oxidoreductase</keyword>
<dbReference type="CDD" id="cd02150">
    <property type="entry name" value="nitroreductase"/>
    <property type="match status" value="1"/>
</dbReference>
<sequence>MDIIFNRRSIRKYKDKPVEKEKIDKLLKAAMQAPSAANQQPWEFIVVQDKEKLKELSNTSPYSKMVADSGVTFVLLSRKDNLPVPGCVPQDMGAAAENLLLEAVNLELGAVWLGVGSIKERMDYVCKVFNLPGNIEPFALIAVGYPDGQENKFVDRFDEKRVHYEKF</sequence>
<dbReference type="PANTHER" id="PTHR43673">
    <property type="entry name" value="NAD(P)H NITROREDUCTASE YDGI-RELATED"/>
    <property type="match status" value="1"/>
</dbReference>
<organism evidence="4 5">
    <name type="scientific">Clostridium tyrobutyricum DIVETGP</name>
    <dbReference type="NCBI Taxonomy" id="1408889"/>
    <lineage>
        <taxon>Bacteria</taxon>
        <taxon>Bacillati</taxon>
        <taxon>Bacillota</taxon>
        <taxon>Clostridia</taxon>
        <taxon>Eubacteriales</taxon>
        <taxon>Clostridiaceae</taxon>
        <taxon>Clostridium</taxon>
    </lineage>
</organism>
<keyword evidence="5" id="KW-1185">Reference proteome</keyword>
<feature type="domain" description="Nitroreductase" evidence="3">
    <location>
        <begin position="70"/>
        <end position="145"/>
    </location>
</feature>
<dbReference type="RefSeq" id="WP_017752327.1">
    <property type="nucleotide sequence ID" value="NZ_CBXI010000005.1"/>
</dbReference>
<comment type="similarity">
    <text evidence="1">Belongs to the nitroreductase family.</text>
</comment>